<keyword evidence="1" id="KW-0812">Transmembrane</keyword>
<keyword evidence="1" id="KW-1133">Transmembrane helix</keyword>
<dbReference type="RefSeq" id="WP_060852651.1">
    <property type="nucleotide sequence ID" value="NZ_AP014865.1"/>
</dbReference>
<sequence length="181" mass="21028">MLVIIFMLIGVIIAVIIFLKFLTVLIEKNKKFAIKIERLGYILFAVSLGWSIVFNMINDMGNDTDMYIINEKLNLLWSFHKSAANHTVIEDTSFSLAKKWSQIESGTQLFRKQEELVKGINSILFILSTLFIASGRGSGSEVIKEYNNEIKQNNKLRMRHIKKSRNKKVYLPKRILRKKFK</sequence>
<feature type="transmembrane region" description="Helical" evidence="1">
    <location>
        <begin position="6"/>
        <end position="26"/>
    </location>
</feature>
<keyword evidence="2" id="KW-0614">Plasmid</keyword>
<evidence type="ECO:0000313" key="3">
    <source>
        <dbReference type="Proteomes" id="UP000055316"/>
    </source>
</evidence>
<reference evidence="2 3" key="1">
    <citation type="submission" date="2015-05" db="EMBL/GenBank/DDBJ databases">
        <title>Whole genome sequence of Bacillus thuringiensis serovar tolworthi Pasteur Institute Standard strain.</title>
        <authorList>
            <person name="Kanda K."/>
            <person name="Nakashima K."/>
            <person name="Nagano Y."/>
        </authorList>
    </citation>
    <scope>NUCLEOTIDE SEQUENCE [LARGE SCALE GENOMIC DNA]</scope>
    <source>
        <strain evidence="2 3">Pasteur Institute Standard strain</strain>
        <plasmid evidence="3">pKK1 DNA</plasmid>
    </source>
</reference>
<keyword evidence="1" id="KW-0472">Membrane</keyword>
<name>A0A9W4AHT8_BACTO</name>
<dbReference type="AlphaFoldDB" id="A0A9W4AHT8"/>
<dbReference type="Proteomes" id="UP000055316">
    <property type="component" value="Plasmid pKK1"/>
</dbReference>
<accession>A0A9W4AHT8</accession>
<gene>
    <name evidence="2" type="ORF">KNN_06507</name>
</gene>
<proteinExistence type="predicted"/>
<organism evidence="2 3">
    <name type="scientific">Bacillus thuringiensis subsp. tolworthi</name>
    <dbReference type="NCBI Taxonomy" id="1442"/>
    <lineage>
        <taxon>Bacteria</taxon>
        <taxon>Bacillati</taxon>
        <taxon>Bacillota</taxon>
        <taxon>Bacilli</taxon>
        <taxon>Bacillales</taxon>
        <taxon>Bacillaceae</taxon>
        <taxon>Bacillus</taxon>
        <taxon>Bacillus cereus group</taxon>
    </lineage>
</organism>
<geneLocation type="plasmid" evidence="3">
    <name>pKK1 DNA</name>
</geneLocation>
<dbReference type="EMBL" id="AP014865">
    <property type="protein sequence ID" value="BAR87241.1"/>
    <property type="molecule type" value="Genomic_DNA"/>
</dbReference>
<evidence type="ECO:0000256" key="1">
    <source>
        <dbReference type="SAM" id="Phobius"/>
    </source>
</evidence>
<protein>
    <submittedName>
        <fullName evidence="2">Uncharacterized protein</fullName>
    </submittedName>
</protein>
<feature type="transmembrane region" description="Helical" evidence="1">
    <location>
        <begin position="38"/>
        <end position="57"/>
    </location>
</feature>
<evidence type="ECO:0000313" key="2">
    <source>
        <dbReference type="EMBL" id="BAR87241.1"/>
    </source>
</evidence>